<keyword evidence="2" id="KW-1185">Reference proteome</keyword>
<name>A0ABQ6B3A0_9BRAD</name>
<dbReference type="Proteomes" id="UP001156905">
    <property type="component" value="Unassembled WGS sequence"/>
</dbReference>
<reference evidence="2" key="1">
    <citation type="journal article" date="2019" name="Int. J. Syst. Evol. Microbiol.">
        <title>The Global Catalogue of Microorganisms (GCM) 10K type strain sequencing project: providing services to taxonomists for standard genome sequencing and annotation.</title>
        <authorList>
            <consortium name="The Broad Institute Genomics Platform"/>
            <consortium name="The Broad Institute Genome Sequencing Center for Infectious Disease"/>
            <person name="Wu L."/>
            <person name="Ma J."/>
        </authorList>
    </citation>
    <scope>NUCLEOTIDE SEQUENCE [LARGE SCALE GENOMIC DNA]</scope>
    <source>
        <strain evidence="2">NBRC 102520</strain>
    </source>
</reference>
<dbReference type="RefSeq" id="WP_284270691.1">
    <property type="nucleotide sequence ID" value="NZ_BSOW01000021.1"/>
</dbReference>
<organism evidence="1 2">
    <name type="scientific">Bradyrhizobium iriomotense</name>
    <dbReference type="NCBI Taxonomy" id="441950"/>
    <lineage>
        <taxon>Bacteria</taxon>
        <taxon>Pseudomonadati</taxon>
        <taxon>Pseudomonadota</taxon>
        <taxon>Alphaproteobacteria</taxon>
        <taxon>Hyphomicrobiales</taxon>
        <taxon>Nitrobacteraceae</taxon>
        <taxon>Bradyrhizobium</taxon>
    </lineage>
</organism>
<dbReference type="EMBL" id="BSOW01000021">
    <property type="protein sequence ID" value="GLR88865.1"/>
    <property type="molecule type" value="Genomic_DNA"/>
</dbReference>
<evidence type="ECO:0008006" key="3">
    <source>
        <dbReference type="Google" id="ProtNLM"/>
    </source>
</evidence>
<comment type="caution">
    <text evidence="1">The sequence shown here is derived from an EMBL/GenBank/DDBJ whole genome shotgun (WGS) entry which is preliminary data.</text>
</comment>
<evidence type="ECO:0000313" key="2">
    <source>
        <dbReference type="Proteomes" id="UP001156905"/>
    </source>
</evidence>
<evidence type="ECO:0000313" key="1">
    <source>
        <dbReference type="EMBL" id="GLR88865.1"/>
    </source>
</evidence>
<protein>
    <recommendedName>
        <fullName evidence="3">ABC transporter substrate-binding protein</fullName>
    </recommendedName>
</protein>
<gene>
    <name evidence="1" type="ORF">GCM10007857_55780</name>
</gene>
<dbReference type="Gene3D" id="3.40.50.2300">
    <property type="match status" value="1"/>
</dbReference>
<accession>A0ABQ6B3A0</accession>
<proteinExistence type="predicted"/>
<sequence length="58" mass="6296">MARTSTISAEDWASREVQAIFPVEQASKFTFVLNLKTAKSLGITVPSTLLALADEVIE</sequence>